<dbReference type="PANTHER" id="PTHR48475">
    <property type="entry name" value="RIBONUCLEASE H"/>
    <property type="match status" value="1"/>
</dbReference>
<evidence type="ECO:0000313" key="2">
    <source>
        <dbReference type="EMBL" id="RDX84907.1"/>
    </source>
</evidence>
<evidence type="ECO:0000259" key="1">
    <source>
        <dbReference type="PROSITE" id="PS50879"/>
    </source>
</evidence>
<dbReference type="InterPro" id="IPR036397">
    <property type="entry name" value="RNaseH_sf"/>
</dbReference>
<dbReference type="SUPFAM" id="SSF53098">
    <property type="entry name" value="Ribonuclease H-like"/>
    <property type="match status" value="1"/>
</dbReference>
<keyword evidence="3" id="KW-1185">Reference proteome</keyword>
<name>A0A371G2X3_MUCPR</name>
<proteinExistence type="predicted"/>
<dbReference type="GO" id="GO:0004523">
    <property type="term" value="F:RNA-DNA hybrid ribonuclease activity"/>
    <property type="evidence" value="ECO:0007669"/>
    <property type="project" value="InterPro"/>
</dbReference>
<dbReference type="GO" id="GO:0003676">
    <property type="term" value="F:nucleic acid binding"/>
    <property type="evidence" value="ECO:0007669"/>
    <property type="project" value="InterPro"/>
</dbReference>
<sequence length="223" mass="25491">MIATANRAQRDDEWTMWFDGASNIVGNGVEVVLISPFDQCFPFAAKLEFDSINNMAEYEACTMGLLMALEYQVKRLKVFGDSALVIYQLRGEWETRDTKLIPYYDYAKEIISAFEAITFSHVHREENQTADALATLSAMVQVNEGQEMIIQCLTCGAAEPSTEPWYFNIKRYLEKGEYPEEVSENRKRTLRRLASGFLLSGTILYKRNTDMTLLRCIDGQEAE</sequence>
<accession>A0A371G2X3</accession>
<dbReference type="AlphaFoldDB" id="A0A371G2X3"/>
<dbReference type="Proteomes" id="UP000257109">
    <property type="component" value="Unassembled WGS sequence"/>
</dbReference>
<dbReference type="InterPro" id="IPR002156">
    <property type="entry name" value="RNaseH_domain"/>
</dbReference>
<dbReference type="InterPro" id="IPR012337">
    <property type="entry name" value="RNaseH-like_sf"/>
</dbReference>
<feature type="domain" description="RNase H type-1" evidence="1">
    <location>
        <begin position="10"/>
        <end position="139"/>
    </location>
</feature>
<dbReference type="CDD" id="cd09279">
    <property type="entry name" value="RNase_HI_like"/>
    <property type="match status" value="1"/>
</dbReference>
<dbReference type="STRING" id="157652.A0A371G2X3"/>
<comment type="caution">
    <text evidence="2">The sequence shown here is derived from an EMBL/GenBank/DDBJ whole genome shotgun (WGS) entry which is preliminary data.</text>
</comment>
<evidence type="ECO:0000313" key="3">
    <source>
        <dbReference type="Proteomes" id="UP000257109"/>
    </source>
</evidence>
<dbReference type="Pfam" id="PF13456">
    <property type="entry name" value="RVT_3"/>
    <property type="match status" value="1"/>
</dbReference>
<dbReference type="Gene3D" id="3.30.420.10">
    <property type="entry name" value="Ribonuclease H-like superfamily/Ribonuclease H"/>
    <property type="match status" value="1"/>
</dbReference>
<dbReference type="PANTHER" id="PTHR48475:SF1">
    <property type="entry name" value="RNASE H TYPE-1 DOMAIN-CONTAINING PROTEIN"/>
    <property type="match status" value="1"/>
</dbReference>
<dbReference type="OrthoDB" id="1736889at2759"/>
<protein>
    <submittedName>
        <fullName evidence="2">RnhA</fullName>
    </submittedName>
</protein>
<feature type="non-terminal residue" evidence="2">
    <location>
        <position position="1"/>
    </location>
</feature>
<reference evidence="2" key="1">
    <citation type="submission" date="2018-05" db="EMBL/GenBank/DDBJ databases">
        <title>Draft genome of Mucuna pruriens seed.</title>
        <authorList>
            <person name="Nnadi N.E."/>
            <person name="Vos R."/>
            <person name="Hasami M.H."/>
            <person name="Devisetty U.K."/>
            <person name="Aguiy J.C."/>
        </authorList>
    </citation>
    <scope>NUCLEOTIDE SEQUENCE [LARGE SCALE GENOMIC DNA]</scope>
    <source>
        <strain evidence="2">JCA_2017</strain>
    </source>
</reference>
<organism evidence="2 3">
    <name type="scientific">Mucuna pruriens</name>
    <name type="common">Velvet bean</name>
    <name type="synonym">Dolichos pruriens</name>
    <dbReference type="NCBI Taxonomy" id="157652"/>
    <lineage>
        <taxon>Eukaryota</taxon>
        <taxon>Viridiplantae</taxon>
        <taxon>Streptophyta</taxon>
        <taxon>Embryophyta</taxon>
        <taxon>Tracheophyta</taxon>
        <taxon>Spermatophyta</taxon>
        <taxon>Magnoliopsida</taxon>
        <taxon>eudicotyledons</taxon>
        <taxon>Gunneridae</taxon>
        <taxon>Pentapetalae</taxon>
        <taxon>rosids</taxon>
        <taxon>fabids</taxon>
        <taxon>Fabales</taxon>
        <taxon>Fabaceae</taxon>
        <taxon>Papilionoideae</taxon>
        <taxon>50 kb inversion clade</taxon>
        <taxon>NPAAA clade</taxon>
        <taxon>indigoferoid/millettioid clade</taxon>
        <taxon>Phaseoleae</taxon>
        <taxon>Mucuna</taxon>
    </lineage>
</organism>
<gene>
    <name evidence="2" type="primary">rnhA</name>
    <name evidence="2" type="ORF">CR513_33969</name>
</gene>
<dbReference type="EMBL" id="QJKJ01006912">
    <property type="protein sequence ID" value="RDX84907.1"/>
    <property type="molecule type" value="Genomic_DNA"/>
</dbReference>
<dbReference type="PROSITE" id="PS50879">
    <property type="entry name" value="RNASE_H_1"/>
    <property type="match status" value="1"/>
</dbReference>